<keyword evidence="3" id="KW-0288">FMN</keyword>
<evidence type="ECO:0000259" key="5">
    <source>
        <dbReference type="Pfam" id="PF01613"/>
    </source>
</evidence>
<gene>
    <name evidence="6" type="ORF">SAMN02745118_00552</name>
</gene>
<comment type="similarity">
    <text evidence="4">Belongs to the flavoredoxin family.</text>
</comment>
<evidence type="ECO:0000313" key="7">
    <source>
        <dbReference type="Proteomes" id="UP000190625"/>
    </source>
</evidence>
<dbReference type="AlphaFoldDB" id="A0A1T4K1A8"/>
<dbReference type="InterPro" id="IPR012349">
    <property type="entry name" value="Split_barrel_FMN-bd"/>
</dbReference>
<evidence type="ECO:0000256" key="4">
    <source>
        <dbReference type="ARBA" id="ARBA00038054"/>
    </source>
</evidence>
<comment type="cofactor">
    <cofactor evidence="1">
        <name>FMN</name>
        <dbReference type="ChEBI" id="CHEBI:58210"/>
    </cofactor>
</comment>
<organism evidence="6 7">
    <name type="scientific">Selenihalanaerobacter shriftii</name>
    <dbReference type="NCBI Taxonomy" id="142842"/>
    <lineage>
        <taxon>Bacteria</taxon>
        <taxon>Bacillati</taxon>
        <taxon>Bacillota</taxon>
        <taxon>Clostridia</taxon>
        <taxon>Halanaerobiales</taxon>
        <taxon>Halobacteroidaceae</taxon>
        <taxon>Selenihalanaerobacter</taxon>
    </lineage>
</organism>
<sequence>MKLELNDFQNLLPVPLTVITTIDTDEIPNAAPYGCVMSVLKSLDIIALASAIPRDTLQNIRETREFVINVMGEPSLQKTMQCAKDYASEVNELEETDLSTIRSNLVKPLKERESD</sequence>
<keyword evidence="7" id="KW-1185">Reference proteome</keyword>
<keyword evidence="2" id="KW-0285">Flavoprotein</keyword>
<evidence type="ECO:0000256" key="1">
    <source>
        <dbReference type="ARBA" id="ARBA00001917"/>
    </source>
</evidence>
<dbReference type="OrthoDB" id="9794638at2"/>
<dbReference type="GO" id="GO:0010181">
    <property type="term" value="F:FMN binding"/>
    <property type="evidence" value="ECO:0007669"/>
    <property type="project" value="InterPro"/>
</dbReference>
<dbReference type="Pfam" id="PF01613">
    <property type="entry name" value="Flavin_Reduct"/>
    <property type="match status" value="1"/>
</dbReference>
<evidence type="ECO:0000313" key="6">
    <source>
        <dbReference type="EMBL" id="SJZ36168.1"/>
    </source>
</evidence>
<dbReference type="STRING" id="142842.SAMN02745118_00552"/>
<dbReference type="Proteomes" id="UP000190625">
    <property type="component" value="Unassembled WGS sequence"/>
</dbReference>
<dbReference type="InterPro" id="IPR002563">
    <property type="entry name" value="Flavin_Rdtase-like_dom"/>
</dbReference>
<dbReference type="SUPFAM" id="SSF50475">
    <property type="entry name" value="FMN-binding split barrel"/>
    <property type="match status" value="1"/>
</dbReference>
<accession>A0A1T4K1A8</accession>
<protein>
    <submittedName>
        <fullName evidence="6">Flavin reductase like domain-containing protein</fullName>
    </submittedName>
</protein>
<feature type="domain" description="Flavin reductase like" evidence="5">
    <location>
        <begin position="12"/>
        <end position="103"/>
    </location>
</feature>
<dbReference type="RefSeq" id="WP_078809059.1">
    <property type="nucleotide sequence ID" value="NZ_FUWM01000005.1"/>
</dbReference>
<dbReference type="Gene3D" id="2.30.110.10">
    <property type="entry name" value="Electron Transport, Fmn-binding Protein, Chain A"/>
    <property type="match status" value="1"/>
</dbReference>
<evidence type="ECO:0000256" key="2">
    <source>
        <dbReference type="ARBA" id="ARBA00022630"/>
    </source>
</evidence>
<dbReference type="PANTHER" id="PTHR33798">
    <property type="entry name" value="FLAVOPROTEIN OXYGENASE"/>
    <property type="match status" value="1"/>
</dbReference>
<dbReference type="PANTHER" id="PTHR33798:SF5">
    <property type="entry name" value="FLAVIN REDUCTASE LIKE DOMAIN-CONTAINING PROTEIN"/>
    <property type="match status" value="1"/>
</dbReference>
<name>A0A1T4K1A8_9FIRM</name>
<proteinExistence type="inferred from homology"/>
<dbReference type="EMBL" id="FUWM01000005">
    <property type="protein sequence ID" value="SJZ36168.1"/>
    <property type="molecule type" value="Genomic_DNA"/>
</dbReference>
<dbReference type="GO" id="GO:0016646">
    <property type="term" value="F:oxidoreductase activity, acting on the CH-NH group of donors, NAD or NADP as acceptor"/>
    <property type="evidence" value="ECO:0007669"/>
    <property type="project" value="UniProtKB-ARBA"/>
</dbReference>
<evidence type="ECO:0000256" key="3">
    <source>
        <dbReference type="ARBA" id="ARBA00022643"/>
    </source>
</evidence>
<reference evidence="7" key="1">
    <citation type="submission" date="2017-02" db="EMBL/GenBank/DDBJ databases">
        <authorList>
            <person name="Varghese N."/>
            <person name="Submissions S."/>
        </authorList>
    </citation>
    <scope>NUCLEOTIDE SEQUENCE [LARGE SCALE GENOMIC DNA]</scope>
    <source>
        <strain evidence="7">ATCC BAA-73</strain>
    </source>
</reference>